<evidence type="ECO:0000313" key="2">
    <source>
        <dbReference type="EMBL" id="ROR29513.1"/>
    </source>
</evidence>
<evidence type="ECO:0000313" key="3">
    <source>
        <dbReference type="Proteomes" id="UP000276634"/>
    </source>
</evidence>
<dbReference type="SUPFAM" id="SSF51695">
    <property type="entry name" value="PLC-like phosphodiesterases"/>
    <property type="match status" value="1"/>
</dbReference>
<dbReference type="PROSITE" id="PS51704">
    <property type="entry name" value="GP_PDE"/>
    <property type="match status" value="1"/>
</dbReference>
<dbReference type="InterPro" id="IPR030395">
    <property type="entry name" value="GP_PDE_dom"/>
</dbReference>
<keyword evidence="3" id="KW-1185">Reference proteome</keyword>
<organism evidence="2 3">
    <name type="scientific">Inmirania thermothiophila</name>
    <dbReference type="NCBI Taxonomy" id="1750597"/>
    <lineage>
        <taxon>Bacteria</taxon>
        <taxon>Pseudomonadati</taxon>
        <taxon>Pseudomonadota</taxon>
        <taxon>Gammaproteobacteria</taxon>
        <taxon>Chromatiales</taxon>
        <taxon>Ectothiorhodospiraceae</taxon>
        <taxon>Inmirania</taxon>
    </lineage>
</organism>
<evidence type="ECO:0000259" key="1">
    <source>
        <dbReference type="PROSITE" id="PS51704"/>
    </source>
</evidence>
<sequence length="243" mass="25781">MGARFEVVAHRGFRARYPENTLAAVAAALDAGAHHVEVDVHLSADGVPVLCHDADLARVSGRPGRVAELPAAVLADWPAGEPGRLGDRFPRARLATLAEAARLVAARGRHLFVELKPDPWQRFGAAALDALADALAPVPGLRWTLISFLPEVVEAARAAELAPAGWVLPAYDAGARAAARELAPPVLFVDRAWLPPRGALWPGPWRWAVYEVNTPREAARLAARGAGLIETAEVALLRAAVCG</sequence>
<protein>
    <submittedName>
        <fullName evidence="2">Glycerophosphoryl diester phosphodiesterase</fullName>
    </submittedName>
</protein>
<dbReference type="GO" id="GO:0008081">
    <property type="term" value="F:phosphoric diester hydrolase activity"/>
    <property type="evidence" value="ECO:0007669"/>
    <property type="project" value="InterPro"/>
</dbReference>
<gene>
    <name evidence="2" type="ORF">EDC57_2183</name>
</gene>
<dbReference type="Pfam" id="PF03009">
    <property type="entry name" value="GDPD"/>
    <property type="match status" value="1"/>
</dbReference>
<dbReference type="Gene3D" id="3.20.20.190">
    <property type="entry name" value="Phosphatidylinositol (PI) phosphodiesterase"/>
    <property type="match status" value="1"/>
</dbReference>
<reference evidence="2 3" key="1">
    <citation type="submission" date="2018-11" db="EMBL/GenBank/DDBJ databases">
        <title>Genomic Encyclopedia of Type Strains, Phase IV (KMG-IV): sequencing the most valuable type-strain genomes for metagenomic binning, comparative biology and taxonomic classification.</title>
        <authorList>
            <person name="Goeker M."/>
        </authorList>
    </citation>
    <scope>NUCLEOTIDE SEQUENCE [LARGE SCALE GENOMIC DNA]</scope>
    <source>
        <strain evidence="2 3">DSM 100275</strain>
    </source>
</reference>
<dbReference type="Proteomes" id="UP000276634">
    <property type="component" value="Unassembled WGS sequence"/>
</dbReference>
<dbReference type="AlphaFoldDB" id="A0A3N1XS76"/>
<feature type="domain" description="GP-PDE" evidence="1">
    <location>
        <begin position="5"/>
        <end position="241"/>
    </location>
</feature>
<dbReference type="PANTHER" id="PTHR46211">
    <property type="entry name" value="GLYCEROPHOSPHORYL DIESTER PHOSPHODIESTERASE"/>
    <property type="match status" value="1"/>
</dbReference>
<dbReference type="OrthoDB" id="9795622at2"/>
<dbReference type="RefSeq" id="WP_123401932.1">
    <property type="nucleotide sequence ID" value="NZ_RJVI01000003.1"/>
</dbReference>
<dbReference type="EMBL" id="RJVI01000003">
    <property type="protein sequence ID" value="ROR29513.1"/>
    <property type="molecule type" value="Genomic_DNA"/>
</dbReference>
<name>A0A3N1XS76_9GAMM</name>
<comment type="caution">
    <text evidence="2">The sequence shown here is derived from an EMBL/GenBank/DDBJ whole genome shotgun (WGS) entry which is preliminary data.</text>
</comment>
<dbReference type="InterPro" id="IPR017946">
    <property type="entry name" value="PLC-like_Pdiesterase_TIM-brl"/>
</dbReference>
<dbReference type="GO" id="GO:0006629">
    <property type="term" value="P:lipid metabolic process"/>
    <property type="evidence" value="ECO:0007669"/>
    <property type="project" value="InterPro"/>
</dbReference>
<dbReference type="PANTHER" id="PTHR46211:SF14">
    <property type="entry name" value="GLYCEROPHOSPHODIESTER PHOSPHODIESTERASE"/>
    <property type="match status" value="1"/>
</dbReference>
<proteinExistence type="predicted"/>
<accession>A0A3N1XS76</accession>